<organism evidence="2 3">
    <name type="scientific">Gleimia coleocanis DSM 15436</name>
    <dbReference type="NCBI Taxonomy" id="525245"/>
    <lineage>
        <taxon>Bacteria</taxon>
        <taxon>Bacillati</taxon>
        <taxon>Actinomycetota</taxon>
        <taxon>Actinomycetes</taxon>
        <taxon>Actinomycetales</taxon>
        <taxon>Actinomycetaceae</taxon>
        <taxon>Gleimia</taxon>
    </lineage>
</organism>
<name>C0VYA5_9ACTO</name>
<sequence length="135" mass="14686">MTVNNSLDYALATMNVKAQGVYAFLSLEEIPEGVEPFAVVREFEGKTVVISEDRAIAAGLPIVSRYVRLSIDTPQSLETIGLAAMIAQSLAARSITCNILAGFHRDHIFVQVEKAVEAEEILNGLKEQARGWLPA</sequence>
<evidence type="ECO:0000313" key="3">
    <source>
        <dbReference type="Proteomes" id="UP000010301"/>
    </source>
</evidence>
<dbReference type="Proteomes" id="UP000010301">
    <property type="component" value="Unassembled WGS sequence"/>
</dbReference>
<evidence type="ECO:0000259" key="1">
    <source>
        <dbReference type="Pfam" id="PF10000"/>
    </source>
</evidence>
<dbReference type="PANTHER" id="PTHR39199:SF1">
    <property type="entry name" value="BLR5128 PROTEIN"/>
    <property type="match status" value="1"/>
</dbReference>
<dbReference type="STRING" id="525245.HMPREF0044_0145"/>
<dbReference type="Gene3D" id="3.30.2130.10">
    <property type="entry name" value="VC0802-like"/>
    <property type="match status" value="1"/>
</dbReference>
<dbReference type="RefSeq" id="WP_006547142.1">
    <property type="nucleotide sequence ID" value="NZ_DS999545.1"/>
</dbReference>
<dbReference type="PANTHER" id="PTHR39199">
    <property type="entry name" value="BLR5128 PROTEIN"/>
    <property type="match status" value="1"/>
</dbReference>
<evidence type="ECO:0000313" key="2">
    <source>
        <dbReference type="EMBL" id="EEH64408.1"/>
    </source>
</evidence>
<dbReference type="HOGENOM" id="CLU_113369_1_0_11"/>
<dbReference type="Pfam" id="PF10000">
    <property type="entry name" value="ACT_3"/>
    <property type="match status" value="1"/>
</dbReference>
<dbReference type="OrthoDB" id="9797178at2"/>
<gene>
    <name evidence="2" type="ORF">HMPREF0044_0145</name>
</gene>
<dbReference type="eggNOG" id="COG3602">
    <property type="taxonomic scope" value="Bacteria"/>
</dbReference>
<reference evidence="2 3" key="1">
    <citation type="submission" date="2009-01" db="EMBL/GenBank/DDBJ databases">
        <authorList>
            <person name="Qin X."/>
            <person name="Bachman B."/>
            <person name="Battles P."/>
            <person name="Bell A."/>
            <person name="Bess C."/>
            <person name="Bickham C."/>
            <person name="Chaboub L."/>
            <person name="Chen D."/>
            <person name="Coyle M."/>
            <person name="Deiros D.R."/>
            <person name="Dinh H."/>
            <person name="Forbes L."/>
            <person name="Fowler G."/>
            <person name="Francisco L."/>
            <person name="Fu Q."/>
            <person name="Gubbala S."/>
            <person name="Hale W."/>
            <person name="Han Y."/>
            <person name="Hemphill L."/>
            <person name="Highlander S.K."/>
            <person name="Hirani K."/>
            <person name="Hogues M."/>
            <person name="Jackson L."/>
            <person name="Jakkamsetti A."/>
            <person name="Javaid M."/>
            <person name="Jiang H."/>
            <person name="Korchina V."/>
            <person name="Kovar C."/>
            <person name="Lara F."/>
            <person name="Lee S."/>
            <person name="Mata R."/>
            <person name="Mathew T."/>
            <person name="Moen C."/>
            <person name="Morales K."/>
            <person name="Munidasa M."/>
            <person name="Nazareth L."/>
            <person name="Ngo R."/>
            <person name="Nguyen L."/>
            <person name="Okwuonu G."/>
            <person name="Ongeri F."/>
            <person name="Patil S."/>
            <person name="Petrosino J."/>
            <person name="Pham C."/>
            <person name="Pham P."/>
            <person name="Pu L.-L."/>
            <person name="Puazo M."/>
            <person name="Raj R."/>
            <person name="Reid J."/>
            <person name="Rouhana J."/>
            <person name="Saada N."/>
            <person name="Shang Y."/>
            <person name="Simmons D."/>
            <person name="Thornton R."/>
            <person name="Warren J."/>
            <person name="Weissenberger G."/>
            <person name="Zhang J."/>
            <person name="Zhang L."/>
            <person name="Zhou C."/>
            <person name="Zhu D."/>
            <person name="Muzny D."/>
            <person name="Worley K."/>
            <person name="Gibbs R."/>
        </authorList>
    </citation>
    <scope>NUCLEOTIDE SEQUENCE [LARGE SCALE GENOMIC DNA]</scope>
    <source>
        <strain evidence="2 3">DSM 15436</strain>
    </source>
</reference>
<accession>C0VYA5</accession>
<dbReference type="EMBL" id="ACFG01000004">
    <property type="protein sequence ID" value="EEH64408.1"/>
    <property type="molecule type" value="Genomic_DNA"/>
</dbReference>
<proteinExistence type="predicted"/>
<protein>
    <recommendedName>
        <fullName evidence="1">DUF2241 domain-containing protein</fullName>
    </recommendedName>
</protein>
<dbReference type="AlphaFoldDB" id="C0VYA5"/>
<keyword evidence="3" id="KW-1185">Reference proteome</keyword>
<dbReference type="InterPro" id="IPR045865">
    <property type="entry name" value="ACT-like_dom_sf"/>
</dbReference>
<dbReference type="SUPFAM" id="SSF55021">
    <property type="entry name" value="ACT-like"/>
    <property type="match status" value="2"/>
</dbReference>
<feature type="domain" description="DUF2241" evidence="1">
    <location>
        <begin position="6"/>
        <end position="63"/>
    </location>
</feature>
<comment type="caution">
    <text evidence="2">The sequence shown here is derived from an EMBL/GenBank/DDBJ whole genome shotgun (WGS) entry which is preliminary data.</text>
</comment>
<dbReference type="InterPro" id="IPR018717">
    <property type="entry name" value="DUF2241"/>
</dbReference>